<dbReference type="PROSITE" id="PS50042">
    <property type="entry name" value="CNMP_BINDING_3"/>
    <property type="match status" value="1"/>
</dbReference>
<dbReference type="InterPro" id="IPR018490">
    <property type="entry name" value="cNMP-bd_dom_sf"/>
</dbReference>
<evidence type="ECO:0000313" key="3">
    <source>
        <dbReference type="EMBL" id="MBC2117997.1"/>
    </source>
</evidence>
<keyword evidence="1" id="KW-0010">Activator</keyword>
<dbReference type="Pfam" id="PF00027">
    <property type="entry name" value="cNMP_binding"/>
    <property type="match status" value="1"/>
</dbReference>
<dbReference type="AlphaFoldDB" id="A0A7X1D013"/>
<dbReference type="Proteomes" id="UP000529446">
    <property type="component" value="Unassembled WGS sequence"/>
</dbReference>
<dbReference type="Gene3D" id="1.10.10.10">
    <property type="entry name" value="Winged helix-like DNA-binding domain superfamily/Winged helix DNA-binding domain"/>
    <property type="match status" value="1"/>
</dbReference>
<dbReference type="RefSeq" id="WP_185536774.1">
    <property type="nucleotide sequence ID" value="NZ_JAARXI010000009.1"/>
</dbReference>
<dbReference type="InterPro" id="IPR000595">
    <property type="entry name" value="cNMP-bd_dom"/>
</dbReference>
<comment type="caution">
    <text evidence="3">The sequence shown here is derived from an EMBL/GenBank/DDBJ whole genome shotgun (WGS) entry which is preliminary data.</text>
</comment>
<evidence type="ECO:0000256" key="1">
    <source>
        <dbReference type="ARBA" id="ARBA00023159"/>
    </source>
</evidence>
<gene>
    <name evidence="3" type="ORF">HCB06_15295</name>
</gene>
<dbReference type="Gene3D" id="2.60.120.10">
    <property type="entry name" value="Jelly Rolls"/>
    <property type="match status" value="1"/>
</dbReference>
<evidence type="ECO:0000313" key="4">
    <source>
        <dbReference type="Proteomes" id="UP000529446"/>
    </source>
</evidence>
<organism evidence="3 4">
    <name type="scientific">Listeria booriae</name>
    <dbReference type="NCBI Taxonomy" id="1552123"/>
    <lineage>
        <taxon>Bacteria</taxon>
        <taxon>Bacillati</taxon>
        <taxon>Bacillota</taxon>
        <taxon>Bacilli</taxon>
        <taxon>Bacillales</taxon>
        <taxon>Listeriaceae</taxon>
        <taxon>Listeria</taxon>
    </lineage>
</organism>
<dbReference type="SUPFAM" id="SSF51206">
    <property type="entry name" value="cAMP-binding domain-like"/>
    <property type="match status" value="1"/>
</dbReference>
<reference evidence="3 4" key="1">
    <citation type="submission" date="2020-03" db="EMBL/GenBank/DDBJ databases">
        <title>Soil Listeria distribution.</title>
        <authorList>
            <person name="Liao J."/>
            <person name="Wiedmann M."/>
        </authorList>
    </citation>
    <scope>NUCLEOTIDE SEQUENCE [LARGE SCALE GENOMIC DNA]</scope>
    <source>
        <strain evidence="3 4">FSL L7-0360</strain>
    </source>
</reference>
<accession>A0A7X1D013</accession>
<proteinExistence type="predicted"/>
<name>A0A7X1D013_9LIST</name>
<dbReference type="InterPro" id="IPR014710">
    <property type="entry name" value="RmlC-like_jellyroll"/>
</dbReference>
<evidence type="ECO:0000259" key="2">
    <source>
        <dbReference type="PROSITE" id="PS50042"/>
    </source>
</evidence>
<feature type="domain" description="Cyclic nucleotide-binding" evidence="2">
    <location>
        <begin position="51"/>
        <end position="117"/>
    </location>
</feature>
<dbReference type="CDD" id="cd00038">
    <property type="entry name" value="CAP_ED"/>
    <property type="match status" value="1"/>
</dbReference>
<dbReference type="InterPro" id="IPR036388">
    <property type="entry name" value="WH-like_DNA-bd_sf"/>
</dbReference>
<sequence>MYTELDQLYNMDIIRTNFNQEKLLQELLISNLVDSTTIKIPKSRYFDTVTDTHEHIYYLEHGIAHLSYKKKSLAVLMDHQFIGLGTVLDFQEKTFDIQAYTECELLMFDRKQVMELLFSMQEGMLYLYLYEKDLQKTLLEKIDLLYQKGTVRLTKTFQTLCHACGDISKDGHWVSIPRCFTIKRIADMTNLSPRSVSDFSEELIAKKIIKKEAGQFIINHEKLNKLNSKNKKM</sequence>
<dbReference type="EMBL" id="JAARXI010000009">
    <property type="protein sequence ID" value="MBC2117997.1"/>
    <property type="molecule type" value="Genomic_DNA"/>
</dbReference>
<protein>
    <submittedName>
        <fullName evidence="3">Crp/Fnr family transcriptional regulator</fullName>
    </submittedName>
</protein>